<name>A0A3M7CDP3_HORWE</name>
<dbReference type="EMBL" id="QWIO01002843">
    <property type="protein sequence ID" value="RMY49960.1"/>
    <property type="molecule type" value="Genomic_DNA"/>
</dbReference>
<evidence type="ECO:0000313" key="2">
    <source>
        <dbReference type="EMBL" id="RMY49960.1"/>
    </source>
</evidence>
<accession>A0A3M7CDP3</accession>
<reference evidence="2 3" key="1">
    <citation type="journal article" date="2018" name="BMC Genomics">
        <title>Genomic evidence for intraspecific hybridization in a clonal and extremely halotolerant yeast.</title>
        <authorList>
            <person name="Gostincar C."/>
            <person name="Stajich J.E."/>
            <person name="Zupancic J."/>
            <person name="Zalar P."/>
            <person name="Gunde-Cimerman N."/>
        </authorList>
    </citation>
    <scope>NUCLEOTIDE SEQUENCE [LARGE SCALE GENOMIC DNA]</scope>
    <source>
        <strain evidence="2 3">EXF-10513</strain>
    </source>
</reference>
<evidence type="ECO:0000256" key="1">
    <source>
        <dbReference type="SAM" id="MobiDB-lite"/>
    </source>
</evidence>
<proteinExistence type="predicted"/>
<protein>
    <submittedName>
        <fullName evidence="2">Uncharacterized protein</fullName>
    </submittedName>
</protein>
<dbReference type="AlphaFoldDB" id="A0A3M7CDP3"/>
<gene>
    <name evidence="2" type="ORF">D0864_14638</name>
</gene>
<comment type="caution">
    <text evidence="2">The sequence shown here is derived from an EMBL/GenBank/DDBJ whole genome shotgun (WGS) entry which is preliminary data.</text>
</comment>
<dbReference type="Proteomes" id="UP000269539">
    <property type="component" value="Unassembled WGS sequence"/>
</dbReference>
<feature type="region of interest" description="Disordered" evidence="1">
    <location>
        <begin position="1"/>
        <end position="74"/>
    </location>
</feature>
<feature type="compositionally biased region" description="Basic residues" evidence="1">
    <location>
        <begin position="124"/>
        <end position="133"/>
    </location>
</feature>
<feature type="compositionally biased region" description="Basic residues" evidence="1">
    <location>
        <begin position="56"/>
        <end position="66"/>
    </location>
</feature>
<organism evidence="2 3">
    <name type="scientific">Hortaea werneckii</name>
    <name type="common">Black yeast</name>
    <name type="synonym">Cladosporium werneckii</name>
    <dbReference type="NCBI Taxonomy" id="91943"/>
    <lineage>
        <taxon>Eukaryota</taxon>
        <taxon>Fungi</taxon>
        <taxon>Dikarya</taxon>
        <taxon>Ascomycota</taxon>
        <taxon>Pezizomycotina</taxon>
        <taxon>Dothideomycetes</taxon>
        <taxon>Dothideomycetidae</taxon>
        <taxon>Mycosphaerellales</taxon>
        <taxon>Teratosphaeriaceae</taxon>
        <taxon>Hortaea</taxon>
    </lineage>
</organism>
<feature type="region of interest" description="Disordered" evidence="1">
    <location>
        <begin position="99"/>
        <end position="133"/>
    </location>
</feature>
<evidence type="ECO:0000313" key="3">
    <source>
        <dbReference type="Proteomes" id="UP000269539"/>
    </source>
</evidence>
<sequence length="151" mass="17419">MAALQDPSKIAGTEAGQEPAGLHKQLLDQKNGYVQPHRHRKPCAPARVGGVDIGWRTKRRGEKRPRRREEKHASGLCEAGLMSDFEQQTRGYLRQPFRRHHEPRQPETAGLQAAADQQAEVRPHHLPPRNPHHQLRIERRGFLFFSFNIFF</sequence>